<dbReference type="SUPFAM" id="SSF100879">
    <property type="entry name" value="Lesion bypass DNA polymerase (Y-family), little finger domain"/>
    <property type="match status" value="1"/>
</dbReference>
<dbReference type="Proteomes" id="UP000199376">
    <property type="component" value="Unassembled WGS sequence"/>
</dbReference>
<comment type="catalytic activity">
    <reaction evidence="12 13">
        <text>DNA(n) + a 2'-deoxyribonucleoside 5'-triphosphate = DNA(n+1) + diphosphate</text>
        <dbReference type="Rhea" id="RHEA:22508"/>
        <dbReference type="Rhea" id="RHEA-COMP:17339"/>
        <dbReference type="Rhea" id="RHEA-COMP:17340"/>
        <dbReference type="ChEBI" id="CHEBI:33019"/>
        <dbReference type="ChEBI" id="CHEBI:61560"/>
        <dbReference type="ChEBI" id="CHEBI:173112"/>
        <dbReference type="EC" id="2.7.7.7"/>
    </reaction>
</comment>
<dbReference type="NCBIfam" id="NF002677">
    <property type="entry name" value="PRK02406.1"/>
    <property type="match status" value="1"/>
</dbReference>
<evidence type="ECO:0000256" key="3">
    <source>
        <dbReference type="ARBA" id="ARBA00022679"/>
    </source>
</evidence>
<dbReference type="AlphaFoldDB" id="A0A1I1F8M3"/>
<dbReference type="CDD" id="cd03586">
    <property type="entry name" value="PolY_Pol_IV_kappa"/>
    <property type="match status" value="1"/>
</dbReference>
<feature type="domain" description="UmuC" evidence="14">
    <location>
        <begin position="13"/>
        <end position="194"/>
    </location>
</feature>
<dbReference type="FunFam" id="3.40.1170.60:FF:000003">
    <property type="entry name" value="DNA polymerase eta"/>
    <property type="match status" value="1"/>
</dbReference>
<dbReference type="InterPro" id="IPR001126">
    <property type="entry name" value="UmuC"/>
</dbReference>
<dbReference type="OrthoDB" id="9808813at2"/>
<dbReference type="STRING" id="283737.SAMN05660453_0643"/>
<evidence type="ECO:0000256" key="7">
    <source>
        <dbReference type="ARBA" id="ARBA00022763"/>
    </source>
</evidence>
<keyword evidence="5 13" id="KW-0235">DNA replication</keyword>
<keyword evidence="7 13" id="KW-0227">DNA damage</keyword>
<keyword evidence="16" id="KW-1185">Reference proteome</keyword>
<dbReference type="GO" id="GO:0042276">
    <property type="term" value="P:error-prone translesion synthesis"/>
    <property type="evidence" value="ECO:0007669"/>
    <property type="project" value="TreeGrafter"/>
</dbReference>
<feature type="binding site" evidence="13">
    <location>
        <position position="17"/>
    </location>
    <ligand>
        <name>Mg(2+)</name>
        <dbReference type="ChEBI" id="CHEBI:18420"/>
    </ligand>
</feature>
<evidence type="ECO:0000313" key="16">
    <source>
        <dbReference type="Proteomes" id="UP000199376"/>
    </source>
</evidence>
<name>A0A1I1F8M3_9LACO</name>
<keyword evidence="2 13" id="KW-0515">Mutator protein</keyword>
<dbReference type="PANTHER" id="PTHR11076">
    <property type="entry name" value="DNA REPAIR POLYMERASE UMUC / TRANSFERASE FAMILY MEMBER"/>
    <property type="match status" value="1"/>
</dbReference>
<feature type="active site" evidence="13">
    <location>
        <position position="116"/>
    </location>
</feature>
<organism evidence="15 16">
    <name type="scientific">Fructobacillus durionis</name>
    <dbReference type="NCBI Taxonomy" id="283737"/>
    <lineage>
        <taxon>Bacteria</taxon>
        <taxon>Bacillati</taxon>
        <taxon>Bacillota</taxon>
        <taxon>Bacilli</taxon>
        <taxon>Lactobacillales</taxon>
        <taxon>Lactobacillaceae</taxon>
        <taxon>Fructobacillus</taxon>
    </lineage>
</organism>
<dbReference type="InterPro" id="IPR024728">
    <property type="entry name" value="PolY_HhH_motif"/>
</dbReference>
<keyword evidence="9 13" id="KW-0239">DNA-directed DNA polymerase</keyword>
<dbReference type="Gene3D" id="3.30.1490.100">
    <property type="entry name" value="DNA polymerase, Y-family, little finger domain"/>
    <property type="match status" value="1"/>
</dbReference>
<dbReference type="GO" id="GO:0006281">
    <property type="term" value="P:DNA repair"/>
    <property type="evidence" value="ECO:0007669"/>
    <property type="project" value="UniProtKB-UniRule"/>
</dbReference>
<dbReference type="Pfam" id="PF11798">
    <property type="entry name" value="IMS_HHH"/>
    <property type="match status" value="1"/>
</dbReference>
<proteinExistence type="inferred from homology"/>
<evidence type="ECO:0000256" key="9">
    <source>
        <dbReference type="ARBA" id="ARBA00022932"/>
    </source>
</evidence>
<evidence type="ECO:0000256" key="12">
    <source>
        <dbReference type="ARBA" id="ARBA00049244"/>
    </source>
</evidence>
<dbReference type="PROSITE" id="PS50173">
    <property type="entry name" value="UMUC"/>
    <property type="match status" value="1"/>
</dbReference>
<dbReference type="InterPro" id="IPR036775">
    <property type="entry name" value="DNA_pol_Y-fam_lit_finger_sf"/>
</dbReference>
<dbReference type="HAMAP" id="MF_01113">
    <property type="entry name" value="DNApol_IV"/>
    <property type="match status" value="1"/>
</dbReference>
<accession>A0A1I1F8M3</accession>
<dbReference type="FunFam" id="3.30.1490.100:FF:000004">
    <property type="entry name" value="DNA polymerase IV"/>
    <property type="match status" value="1"/>
</dbReference>
<comment type="subunit">
    <text evidence="13">Monomer.</text>
</comment>
<keyword evidence="10 13" id="KW-0238">DNA-binding</keyword>
<dbReference type="InterPro" id="IPR022880">
    <property type="entry name" value="DNApol_IV"/>
</dbReference>
<dbReference type="InterPro" id="IPR043502">
    <property type="entry name" value="DNA/RNA_pol_sf"/>
</dbReference>
<evidence type="ECO:0000256" key="2">
    <source>
        <dbReference type="ARBA" id="ARBA00022457"/>
    </source>
</evidence>
<protein>
    <recommendedName>
        <fullName evidence="13">DNA polymerase IV</fullName>
        <shortName evidence="13">Pol IV</shortName>
        <ecNumber evidence="13">2.7.7.7</ecNumber>
    </recommendedName>
</protein>
<dbReference type="GO" id="GO:0005829">
    <property type="term" value="C:cytosol"/>
    <property type="evidence" value="ECO:0007669"/>
    <property type="project" value="TreeGrafter"/>
</dbReference>
<evidence type="ECO:0000256" key="10">
    <source>
        <dbReference type="ARBA" id="ARBA00023125"/>
    </source>
</evidence>
<keyword evidence="8 13" id="KW-0460">Magnesium</keyword>
<gene>
    <name evidence="13" type="primary">dinB</name>
    <name evidence="15" type="ORF">SAMN05660453_0643</name>
</gene>
<dbReference type="GO" id="GO:0003684">
    <property type="term" value="F:damaged DNA binding"/>
    <property type="evidence" value="ECO:0007669"/>
    <property type="project" value="InterPro"/>
</dbReference>
<evidence type="ECO:0000256" key="11">
    <source>
        <dbReference type="ARBA" id="ARBA00023204"/>
    </source>
</evidence>
<reference evidence="15 16" key="1">
    <citation type="submission" date="2016-10" db="EMBL/GenBank/DDBJ databases">
        <authorList>
            <person name="de Groot N.N."/>
        </authorList>
    </citation>
    <scope>NUCLEOTIDE SEQUENCE [LARGE SCALE GENOMIC DNA]</scope>
    <source>
        <strain evidence="15 16">DSM 19113</strain>
    </source>
</reference>
<evidence type="ECO:0000256" key="6">
    <source>
        <dbReference type="ARBA" id="ARBA00022723"/>
    </source>
</evidence>
<dbReference type="RefSeq" id="WP_091502005.1">
    <property type="nucleotide sequence ID" value="NZ_FOLI01000002.1"/>
</dbReference>
<dbReference type="Gene3D" id="3.40.1170.60">
    <property type="match status" value="1"/>
</dbReference>
<keyword evidence="13" id="KW-0963">Cytoplasm</keyword>
<keyword evidence="11 13" id="KW-0234">DNA repair</keyword>
<feature type="binding site" evidence="13">
    <location>
        <position position="115"/>
    </location>
    <ligand>
        <name>Mg(2+)</name>
        <dbReference type="ChEBI" id="CHEBI:18420"/>
    </ligand>
</feature>
<dbReference type="Pfam" id="PF00817">
    <property type="entry name" value="IMS"/>
    <property type="match status" value="1"/>
</dbReference>
<evidence type="ECO:0000256" key="4">
    <source>
        <dbReference type="ARBA" id="ARBA00022695"/>
    </source>
</evidence>
<dbReference type="Gene3D" id="1.10.150.20">
    <property type="entry name" value="5' to 3' exonuclease, C-terminal subdomain"/>
    <property type="match status" value="1"/>
</dbReference>
<dbReference type="GO" id="GO:0009432">
    <property type="term" value="P:SOS response"/>
    <property type="evidence" value="ECO:0007669"/>
    <property type="project" value="TreeGrafter"/>
</dbReference>
<dbReference type="EC" id="2.7.7.7" evidence="13"/>
<dbReference type="SUPFAM" id="SSF56672">
    <property type="entry name" value="DNA/RNA polymerases"/>
    <property type="match status" value="1"/>
</dbReference>
<dbReference type="GO" id="GO:0000287">
    <property type="term" value="F:magnesium ion binding"/>
    <property type="evidence" value="ECO:0007669"/>
    <property type="project" value="UniProtKB-UniRule"/>
</dbReference>
<comment type="subcellular location">
    <subcellularLocation>
        <location evidence="13">Cytoplasm</location>
    </subcellularLocation>
</comment>
<dbReference type="InterPro" id="IPR043128">
    <property type="entry name" value="Rev_trsase/Diguanyl_cyclase"/>
</dbReference>
<comment type="cofactor">
    <cofactor evidence="13">
        <name>Mg(2+)</name>
        <dbReference type="ChEBI" id="CHEBI:18420"/>
    </cofactor>
    <text evidence="13">Binds 2 magnesium ions per subunit.</text>
</comment>
<dbReference type="GO" id="GO:0006261">
    <property type="term" value="P:DNA-templated DNA replication"/>
    <property type="evidence" value="ECO:0007669"/>
    <property type="project" value="UniProtKB-UniRule"/>
</dbReference>
<dbReference type="GO" id="GO:0003887">
    <property type="term" value="F:DNA-directed DNA polymerase activity"/>
    <property type="evidence" value="ECO:0007669"/>
    <property type="project" value="UniProtKB-UniRule"/>
</dbReference>
<dbReference type="Gene3D" id="3.30.70.270">
    <property type="match status" value="1"/>
</dbReference>
<dbReference type="Pfam" id="PF11799">
    <property type="entry name" value="IMS_C"/>
    <property type="match status" value="1"/>
</dbReference>
<comment type="function">
    <text evidence="13">Poorly processive, error-prone DNA polymerase involved in untargeted mutagenesis. Copies undamaged DNA at stalled replication forks, which arise in vivo from mismatched or misaligned primer ends. These misaligned primers can be extended by PolIV. Exhibits no 3'-5' exonuclease (proofreading) activity. May be involved in translesional synthesis, in conjunction with the beta clamp from PolIII.</text>
</comment>
<dbReference type="PANTHER" id="PTHR11076:SF33">
    <property type="entry name" value="DNA POLYMERASE KAPPA"/>
    <property type="match status" value="1"/>
</dbReference>
<sequence length="364" mass="41241">MSEFLQAKDHRRILHVDIDAFYAQVEMRDNPKLRQVPLGIGRDPDQHHGHGVIATANYIARKAGVHSAMGAIEAKKACPNLVFVAPNFEKYRAISAQIHAIFHEFTDMIEPVALDEAYLDVSANKMAAPTLAAQLRHRIWEETHLTCSVGVSYNKVLAKLGSEHHKPNGVTVIPHDLAQDFMLNLPIRKFRGVGQKTLEKFEKLGVKDGRDLFAMSLDDLRVHFGSFGDVLYWQARATHFSPVKDRSVRQSVGKESTFEFALHDRSQIEAAFKDLAEKVVANMTKRKLLGRTLTVKIRDEQFKTQTKGITQSTTFDLDPAFMARQAMLIFDELYPEEFAIRLLGITFSNIVEQKYEAVSLFDQF</sequence>
<dbReference type="EMBL" id="FOLI01000002">
    <property type="protein sequence ID" value="SFB93493.1"/>
    <property type="molecule type" value="Genomic_DNA"/>
</dbReference>
<dbReference type="InterPro" id="IPR050116">
    <property type="entry name" value="DNA_polymerase-Y"/>
</dbReference>
<feature type="site" description="Substrate discrimination" evidence="13">
    <location>
        <position position="22"/>
    </location>
</feature>
<keyword evidence="4 13" id="KW-0548">Nucleotidyltransferase</keyword>
<evidence type="ECO:0000259" key="14">
    <source>
        <dbReference type="PROSITE" id="PS50173"/>
    </source>
</evidence>
<evidence type="ECO:0000313" key="15">
    <source>
        <dbReference type="EMBL" id="SFB93493.1"/>
    </source>
</evidence>
<evidence type="ECO:0000256" key="8">
    <source>
        <dbReference type="ARBA" id="ARBA00022842"/>
    </source>
</evidence>
<keyword evidence="3 13" id="KW-0808">Transferase</keyword>
<evidence type="ECO:0000256" key="5">
    <source>
        <dbReference type="ARBA" id="ARBA00022705"/>
    </source>
</evidence>
<evidence type="ECO:0000256" key="1">
    <source>
        <dbReference type="ARBA" id="ARBA00010945"/>
    </source>
</evidence>
<keyword evidence="6 13" id="KW-0479">Metal-binding</keyword>
<dbReference type="InterPro" id="IPR017961">
    <property type="entry name" value="DNA_pol_Y-fam_little_finger"/>
</dbReference>
<evidence type="ECO:0000256" key="13">
    <source>
        <dbReference type="HAMAP-Rule" id="MF_01113"/>
    </source>
</evidence>
<comment type="similarity">
    <text evidence="1 13">Belongs to the DNA polymerase type-Y family.</text>
</comment>